<comment type="caution">
    <text evidence="1">The sequence shown here is derived from an EMBL/GenBank/DDBJ whole genome shotgun (WGS) entry which is preliminary data.</text>
</comment>
<gene>
    <name evidence="1" type="ORF">IQ249_04565</name>
</gene>
<reference evidence="1" key="1">
    <citation type="submission" date="2020-10" db="EMBL/GenBank/DDBJ databases">
        <authorList>
            <person name="Castelo-Branco R."/>
            <person name="Eusebio N."/>
            <person name="Adriana R."/>
            <person name="Vieira A."/>
            <person name="Brugerolle De Fraissinette N."/>
            <person name="Rezende De Castro R."/>
            <person name="Schneider M.P."/>
            <person name="Vasconcelos V."/>
            <person name="Leao P.N."/>
        </authorList>
    </citation>
    <scope>NUCLEOTIDE SEQUENCE</scope>
    <source>
        <strain evidence="1">LEGE 07157</strain>
    </source>
</reference>
<dbReference type="RefSeq" id="WP_194028256.1">
    <property type="nucleotide sequence ID" value="NZ_JADEWZ010000005.1"/>
</dbReference>
<proteinExistence type="predicted"/>
<dbReference type="GO" id="GO:0003676">
    <property type="term" value="F:nucleic acid binding"/>
    <property type="evidence" value="ECO:0007669"/>
    <property type="project" value="InterPro"/>
</dbReference>
<keyword evidence="2" id="KW-1185">Reference proteome</keyword>
<dbReference type="Pfam" id="PF08814">
    <property type="entry name" value="XisH"/>
    <property type="match status" value="1"/>
</dbReference>
<dbReference type="InterPro" id="IPR011856">
    <property type="entry name" value="tRNA_endonuc-like_dom_sf"/>
</dbReference>
<dbReference type="InterPro" id="IPR011335">
    <property type="entry name" value="Restrct_endonuc-II-like"/>
</dbReference>
<protein>
    <submittedName>
        <fullName evidence="1">XisH family protein</fullName>
    </submittedName>
</protein>
<dbReference type="CDD" id="cd22366">
    <property type="entry name" value="XisH-like"/>
    <property type="match status" value="1"/>
</dbReference>
<evidence type="ECO:0000313" key="1">
    <source>
        <dbReference type="EMBL" id="MBE9115167.1"/>
    </source>
</evidence>
<dbReference type="Proteomes" id="UP000654482">
    <property type="component" value="Unassembled WGS sequence"/>
</dbReference>
<dbReference type="Gene3D" id="3.40.1350.10">
    <property type="match status" value="1"/>
</dbReference>
<dbReference type="SUPFAM" id="SSF52980">
    <property type="entry name" value="Restriction endonuclease-like"/>
    <property type="match status" value="1"/>
</dbReference>
<accession>A0A8J7AX54</accession>
<dbReference type="AlphaFoldDB" id="A0A8J7AX54"/>
<evidence type="ECO:0000313" key="2">
    <source>
        <dbReference type="Proteomes" id="UP000654482"/>
    </source>
</evidence>
<dbReference type="EMBL" id="JADEWZ010000005">
    <property type="protein sequence ID" value="MBE9115167.1"/>
    <property type="molecule type" value="Genomic_DNA"/>
</dbReference>
<sequence length="137" mass="15846">MPAKDTYHDAVKNALIKDGWTITADPYYIIYKKLRLVADLGAERTLSAQRGSEKIVIEVKSFINPSFIYDLERAVGQYIIYRNFLEKTAPECQIYLALTQLVYKANFDETIQIVVDENQLKLIIVDADKEIISQWIR</sequence>
<dbReference type="InterPro" id="IPR014919">
    <property type="entry name" value="XisH"/>
</dbReference>
<organism evidence="1 2">
    <name type="scientific">Lusitaniella coriacea LEGE 07157</name>
    <dbReference type="NCBI Taxonomy" id="945747"/>
    <lineage>
        <taxon>Bacteria</taxon>
        <taxon>Bacillati</taxon>
        <taxon>Cyanobacteriota</taxon>
        <taxon>Cyanophyceae</taxon>
        <taxon>Spirulinales</taxon>
        <taxon>Lusitaniellaceae</taxon>
        <taxon>Lusitaniella</taxon>
    </lineage>
</organism>
<name>A0A8J7AX54_9CYAN</name>